<dbReference type="GO" id="GO:0016491">
    <property type="term" value="F:oxidoreductase activity"/>
    <property type="evidence" value="ECO:0007669"/>
    <property type="project" value="UniProtKB-KW"/>
</dbReference>
<dbReference type="GO" id="GO:0051287">
    <property type="term" value="F:NAD binding"/>
    <property type="evidence" value="ECO:0007669"/>
    <property type="project" value="InterPro"/>
</dbReference>
<evidence type="ECO:0000256" key="1">
    <source>
        <dbReference type="ARBA" id="ARBA00023002"/>
    </source>
</evidence>
<dbReference type="InterPro" id="IPR006140">
    <property type="entry name" value="D-isomer_DH_NAD-bd"/>
</dbReference>
<dbReference type="InterPro" id="IPR036291">
    <property type="entry name" value="NAD(P)-bd_dom_sf"/>
</dbReference>
<name>A0A549T7E3_9HYPH</name>
<evidence type="ECO:0000259" key="3">
    <source>
        <dbReference type="Pfam" id="PF02826"/>
    </source>
</evidence>
<reference evidence="4 5" key="1">
    <citation type="submission" date="2019-07" db="EMBL/GenBank/DDBJ databases">
        <title>Ln-dependent methylotrophs.</title>
        <authorList>
            <person name="Tani A."/>
        </authorList>
    </citation>
    <scope>NUCLEOTIDE SEQUENCE [LARGE SCALE GENOMIC DNA]</scope>
    <source>
        <strain evidence="4 5">SM12</strain>
    </source>
</reference>
<organism evidence="4 5">
    <name type="scientific">Rhizobium straminoryzae</name>
    <dbReference type="NCBI Taxonomy" id="1387186"/>
    <lineage>
        <taxon>Bacteria</taxon>
        <taxon>Pseudomonadati</taxon>
        <taxon>Pseudomonadota</taxon>
        <taxon>Alphaproteobacteria</taxon>
        <taxon>Hyphomicrobiales</taxon>
        <taxon>Rhizobiaceae</taxon>
        <taxon>Rhizobium/Agrobacterium group</taxon>
        <taxon>Rhizobium</taxon>
    </lineage>
</organism>
<proteinExistence type="predicted"/>
<feature type="domain" description="D-isomer specific 2-hydroxyacid dehydrogenase NAD-binding" evidence="3">
    <location>
        <begin position="109"/>
        <end position="279"/>
    </location>
</feature>
<keyword evidence="5" id="KW-1185">Reference proteome</keyword>
<keyword evidence="2" id="KW-0520">NAD</keyword>
<dbReference type="SUPFAM" id="SSF51735">
    <property type="entry name" value="NAD(P)-binding Rossmann-fold domains"/>
    <property type="match status" value="1"/>
</dbReference>
<dbReference type="CDD" id="cd12164">
    <property type="entry name" value="GDH_like_2"/>
    <property type="match status" value="1"/>
</dbReference>
<sequence length="314" mass="34359">MLPPIAFVTRLSPEEEQDWLEVLRRTMPEERILPFRELMPEERRLAEIAIVANPDPADVAALPGLSFIHSLWAGVERLVMELGVTAPPIVRLVDPELSRVMAEAVLAWTFYLQRDMPAYRKAQSERRWIQRDYRHPAEVSVGLLGLGALGSLSAARLIEAGFRVEGWSRTPKDLPDITTHHGEAGLDTLLAASDTVVCLLPLTAETRGLLNAERLARMPEGASLINFARGAVVVADDLIAALDSGHLDHAVLDVFEVEPLPEASPFWSHPKVTVLPHISAPTTPATAAKIVAANIAGWRRNGALPATVDRGRGY</sequence>
<protein>
    <submittedName>
        <fullName evidence="4">Glyoxylate/hydroxypyruvate reductase A</fullName>
    </submittedName>
</protein>
<dbReference type="Pfam" id="PF02826">
    <property type="entry name" value="2-Hacid_dh_C"/>
    <property type="match status" value="1"/>
</dbReference>
<evidence type="ECO:0000313" key="5">
    <source>
        <dbReference type="Proteomes" id="UP000316801"/>
    </source>
</evidence>
<dbReference type="PANTHER" id="PTHR43333">
    <property type="entry name" value="2-HACID_DH_C DOMAIN-CONTAINING PROTEIN"/>
    <property type="match status" value="1"/>
</dbReference>
<keyword evidence="4" id="KW-0670">Pyruvate</keyword>
<evidence type="ECO:0000256" key="2">
    <source>
        <dbReference type="ARBA" id="ARBA00023027"/>
    </source>
</evidence>
<keyword evidence="1" id="KW-0560">Oxidoreductase</keyword>
<accession>A0A549T7E3</accession>
<dbReference type="RefSeq" id="WP_143125898.1">
    <property type="nucleotide sequence ID" value="NZ_VJMG01000038.1"/>
</dbReference>
<dbReference type="AlphaFoldDB" id="A0A549T7E3"/>
<dbReference type="Proteomes" id="UP000316801">
    <property type="component" value="Unassembled WGS sequence"/>
</dbReference>
<gene>
    <name evidence="4" type="ORF">FNA46_14340</name>
</gene>
<dbReference type="PANTHER" id="PTHR43333:SF1">
    <property type="entry name" value="D-ISOMER SPECIFIC 2-HYDROXYACID DEHYDROGENASE NAD-BINDING DOMAIN-CONTAINING PROTEIN"/>
    <property type="match status" value="1"/>
</dbReference>
<dbReference type="EMBL" id="VJMG01000038">
    <property type="protein sequence ID" value="TRL37792.1"/>
    <property type="molecule type" value="Genomic_DNA"/>
</dbReference>
<dbReference type="Gene3D" id="3.40.50.720">
    <property type="entry name" value="NAD(P)-binding Rossmann-like Domain"/>
    <property type="match status" value="2"/>
</dbReference>
<comment type="caution">
    <text evidence="4">The sequence shown here is derived from an EMBL/GenBank/DDBJ whole genome shotgun (WGS) entry which is preliminary data.</text>
</comment>
<evidence type="ECO:0000313" key="4">
    <source>
        <dbReference type="EMBL" id="TRL37792.1"/>
    </source>
</evidence>